<organism evidence="1 2">
    <name type="scientific">Stylosanthes scabra</name>
    <dbReference type="NCBI Taxonomy" id="79078"/>
    <lineage>
        <taxon>Eukaryota</taxon>
        <taxon>Viridiplantae</taxon>
        <taxon>Streptophyta</taxon>
        <taxon>Embryophyta</taxon>
        <taxon>Tracheophyta</taxon>
        <taxon>Spermatophyta</taxon>
        <taxon>Magnoliopsida</taxon>
        <taxon>eudicotyledons</taxon>
        <taxon>Gunneridae</taxon>
        <taxon>Pentapetalae</taxon>
        <taxon>rosids</taxon>
        <taxon>fabids</taxon>
        <taxon>Fabales</taxon>
        <taxon>Fabaceae</taxon>
        <taxon>Papilionoideae</taxon>
        <taxon>50 kb inversion clade</taxon>
        <taxon>dalbergioids sensu lato</taxon>
        <taxon>Dalbergieae</taxon>
        <taxon>Pterocarpus clade</taxon>
        <taxon>Stylosanthes</taxon>
    </lineage>
</organism>
<evidence type="ECO:0000313" key="2">
    <source>
        <dbReference type="Proteomes" id="UP001341840"/>
    </source>
</evidence>
<name>A0ABU6VS28_9FABA</name>
<reference evidence="1 2" key="1">
    <citation type="journal article" date="2023" name="Plants (Basel)">
        <title>Bridging the Gap: Combining Genomics and Transcriptomics Approaches to Understand Stylosanthes scabra, an Orphan Legume from the Brazilian Caatinga.</title>
        <authorList>
            <person name="Ferreira-Neto J.R.C."/>
            <person name="da Silva M.D."/>
            <person name="Binneck E."/>
            <person name="de Melo N.F."/>
            <person name="da Silva R.H."/>
            <person name="de Melo A.L.T.M."/>
            <person name="Pandolfi V."/>
            <person name="Bustamante F.O."/>
            <person name="Brasileiro-Vidal A.C."/>
            <person name="Benko-Iseppon A.M."/>
        </authorList>
    </citation>
    <scope>NUCLEOTIDE SEQUENCE [LARGE SCALE GENOMIC DNA]</scope>
    <source>
        <tissue evidence="1">Leaves</tissue>
    </source>
</reference>
<proteinExistence type="predicted"/>
<sequence length="101" mass="11664">MLTEEEQMTWQAVVPIVCFMYARMHHADRVKRQFGGEQQIPEDPVNLDGLLGASARGEDQHWPTRHAEWRTLSGGWTHAHVRVLVLPAVHQHLRPYGYSKI</sequence>
<gene>
    <name evidence="1" type="ORF">PIB30_083260</name>
</gene>
<comment type="caution">
    <text evidence="1">The sequence shown here is derived from an EMBL/GenBank/DDBJ whole genome shotgun (WGS) entry which is preliminary data.</text>
</comment>
<dbReference type="EMBL" id="JASCZI010152345">
    <property type="protein sequence ID" value="MED6175959.1"/>
    <property type="molecule type" value="Genomic_DNA"/>
</dbReference>
<keyword evidence="2" id="KW-1185">Reference proteome</keyword>
<protein>
    <submittedName>
        <fullName evidence="1">Uncharacterized protein</fullName>
    </submittedName>
</protein>
<dbReference type="Proteomes" id="UP001341840">
    <property type="component" value="Unassembled WGS sequence"/>
</dbReference>
<evidence type="ECO:0000313" key="1">
    <source>
        <dbReference type="EMBL" id="MED6175959.1"/>
    </source>
</evidence>
<accession>A0ABU6VS28</accession>